<dbReference type="EMBL" id="AOGX02000008">
    <property type="protein sequence ID" value="EOQ90526.1"/>
    <property type="molecule type" value="Genomic_DNA"/>
</dbReference>
<proteinExistence type="predicted"/>
<organism evidence="1 2">
    <name type="scientific">Leptospira yanagawae serovar Saopaulo str. Sao Paulo = ATCC 700523</name>
    <dbReference type="NCBI Taxonomy" id="1249483"/>
    <lineage>
        <taxon>Bacteria</taxon>
        <taxon>Pseudomonadati</taxon>
        <taxon>Spirochaetota</taxon>
        <taxon>Spirochaetia</taxon>
        <taxon>Leptospirales</taxon>
        <taxon>Leptospiraceae</taxon>
        <taxon>Leptospira</taxon>
    </lineage>
</organism>
<evidence type="ECO:0000313" key="2">
    <source>
        <dbReference type="Proteomes" id="UP000013996"/>
    </source>
</evidence>
<dbReference type="Proteomes" id="UP000013996">
    <property type="component" value="Unassembled WGS sequence"/>
</dbReference>
<accession>A0A5E8HL54</accession>
<reference evidence="1 2" key="1">
    <citation type="submission" date="2013-04" db="EMBL/GenBank/DDBJ databases">
        <authorList>
            <person name="Harkins D.M."/>
            <person name="Durkin A.S."/>
            <person name="Brinkac L.M."/>
            <person name="Haft D.H."/>
            <person name="Selengut J.D."/>
            <person name="Sanka R."/>
            <person name="DePew J."/>
            <person name="Purushe J."/>
            <person name="Hartskeerl R.A."/>
            <person name="Ahmed A."/>
            <person name="van der Linden H."/>
            <person name="Goris M.G.A."/>
            <person name="Vinetz J.M."/>
            <person name="Sutton G.G."/>
            <person name="Nierman W.C."/>
            <person name="Fouts D.E."/>
        </authorList>
    </citation>
    <scope>NUCLEOTIDE SEQUENCE [LARGE SCALE GENOMIC DNA]</scope>
    <source>
        <strain evidence="1 2">Sao Paulo</strain>
    </source>
</reference>
<gene>
    <name evidence="1" type="ORF">LEP1GSC202_3720</name>
</gene>
<evidence type="ECO:0000313" key="1">
    <source>
        <dbReference type="EMBL" id="EOQ90526.1"/>
    </source>
</evidence>
<protein>
    <submittedName>
        <fullName evidence="1">Uncharacterized protein</fullName>
    </submittedName>
</protein>
<name>A0A5E8HL54_9LEPT</name>
<comment type="caution">
    <text evidence="1">The sequence shown here is derived from an EMBL/GenBank/DDBJ whole genome shotgun (WGS) entry which is preliminary data.</text>
</comment>
<sequence length="41" mass="4513">MFAAKEASPTAGSIDNLAWMISRNQSKSSLPFFLKKMPTPL</sequence>
<dbReference type="AlphaFoldDB" id="A0A5E8HL54"/>